<evidence type="ECO:0000313" key="3">
    <source>
        <dbReference type="Proteomes" id="UP000034493"/>
    </source>
</evidence>
<reference evidence="2 3" key="1">
    <citation type="journal article" date="2015" name="Nature">
        <title>rRNA introns, odd ribosomes, and small enigmatic genomes across a large radiation of phyla.</title>
        <authorList>
            <person name="Brown C.T."/>
            <person name="Hug L.A."/>
            <person name="Thomas B.C."/>
            <person name="Sharon I."/>
            <person name="Castelle C.J."/>
            <person name="Singh A."/>
            <person name="Wilkins M.J."/>
            <person name="Williams K.H."/>
            <person name="Banfield J.F."/>
        </authorList>
    </citation>
    <scope>NUCLEOTIDE SEQUENCE [LARGE SCALE GENOMIC DNA]</scope>
</reference>
<dbReference type="AlphaFoldDB" id="A0A0G0VWJ8"/>
<evidence type="ECO:0000313" key="2">
    <source>
        <dbReference type="EMBL" id="KKS04072.1"/>
    </source>
</evidence>
<organism evidence="2 3">
    <name type="scientific">Candidatus Curtissbacteria bacterium GW2011_GWA2_41_24</name>
    <dbReference type="NCBI Taxonomy" id="1618411"/>
    <lineage>
        <taxon>Bacteria</taxon>
        <taxon>Candidatus Curtissiibacteriota</taxon>
    </lineage>
</organism>
<protein>
    <submittedName>
        <fullName evidence="2">Uncharacterized protein</fullName>
    </submittedName>
</protein>
<comment type="caution">
    <text evidence="2">The sequence shown here is derived from an EMBL/GenBank/DDBJ whole genome shotgun (WGS) entry which is preliminary data.</text>
</comment>
<evidence type="ECO:0000256" key="1">
    <source>
        <dbReference type="SAM" id="Phobius"/>
    </source>
</evidence>
<dbReference type="Proteomes" id="UP000034493">
    <property type="component" value="Unassembled WGS sequence"/>
</dbReference>
<name>A0A0G0VWJ8_9BACT</name>
<keyword evidence="1" id="KW-0472">Membrane</keyword>
<dbReference type="EMBL" id="LCBC01000010">
    <property type="protein sequence ID" value="KKS04072.1"/>
    <property type="molecule type" value="Genomic_DNA"/>
</dbReference>
<feature type="transmembrane region" description="Helical" evidence="1">
    <location>
        <begin position="12"/>
        <end position="32"/>
    </location>
</feature>
<keyword evidence="1" id="KW-1133">Transmembrane helix</keyword>
<proteinExistence type="predicted"/>
<accession>A0A0G0VWJ8</accession>
<sequence>MAITASKIYTWVLEISVVVLTSALVWFAFVYYPKVVDQYKSGAVLPTKTIYKPVYAESMQFPIETSAYKIVFESRSNTYYAFINGARLDEFVFNRDNTKLALKSALSVENLCSVKVIYASTQKLEIPDQFQNPGC</sequence>
<keyword evidence="1" id="KW-0812">Transmembrane</keyword>
<gene>
    <name evidence="2" type="ORF">UU56_C0010G0003</name>
</gene>